<dbReference type="PROSITE" id="PS50082">
    <property type="entry name" value="WD_REPEATS_2"/>
    <property type="match status" value="2"/>
</dbReference>
<feature type="compositionally biased region" description="Basic and acidic residues" evidence="4">
    <location>
        <begin position="1248"/>
        <end position="1257"/>
    </location>
</feature>
<dbReference type="PROSITE" id="PS50294">
    <property type="entry name" value="WD_REPEATS_REGION"/>
    <property type="match status" value="1"/>
</dbReference>
<accession>A0A9P5ZQL5</accession>
<dbReference type="EMBL" id="MU154606">
    <property type="protein sequence ID" value="KAF9492154.1"/>
    <property type="molecule type" value="Genomic_DNA"/>
</dbReference>
<dbReference type="GO" id="GO:0008252">
    <property type="term" value="F:nucleotidase activity"/>
    <property type="evidence" value="ECO:0007669"/>
    <property type="project" value="TreeGrafter"/>
</dbReference>
<dbReference type="AlphaFoldDB" id="A0A9P5ZQL5"/>
<dbReference type="InterPro" id="IPR036322">
    <property type="entry name" value="WD40_repeat_dom_sf"/>
</dbReference>
<feature type="region of interest" description="Disordered" evidence="4">
    <location>
        <begin position="536"/>
        <end position="564"/>
    </location>
</feature>
<dbReference type="InterPro" id="IPR052791">
    <property type="entry name" value="SSM1_domain"/>
</dbReference>
<dbReference type="InterPro" id="IPR019775">
    <property type="entry name" value="WD40_repeat_CS"/>
</dbReference>
<feature type="repeat" description="WD" evidence="3">
    <location>
        <begin position="760"/>
        <end position="799"/>
    </location>
</feature>
<dbReference type="PANTHER" id="PTHR47438:SF1">
    <property type="entry name" value="PHOSPHATE METABOLISM PROTEIN 8-RELATED"/>
    <property type="match status" value="1"/>
</dbReference>
<protein>
    <submittedName>
        <fullName evidence="5">Uncharacterized protein</fullName>
    </submittedName>
</protein>
<dbReference type="GO" id="GO:0006206">
    <property type="term" value="P:pyrimidine nucleobase metabolic process"/>
    <property type="evidence" value="ECO:0007669"/>
    <property type="project" value="TreeGrafter"/>
</dbReference>
<dbReference type="Pfam" id="PF00400">
    <property type="entry name" value="WD40"/>
    <property type="match status" value="2"/>
</dbReference>
<dbReference type="InterPro" id="IPR015943">
    <property type="entry name" value="WD40/YVTN_repeat-like_dom_sf"/>
</dbReference>
<dbReference type="PANTHER" id="PTHR47438">
    <property type="entry name" value="PHOSPHATE METABOLISM PROTEIN 8-RELATED"/>
    <property type="match status" value="1"/>
</dbReference>
<evidence type="ECO:0000256" key="1">
    <source>
        <dbReference type="ARBA" id="ARBA00022574"/>
    </source>
</evidence>
<evidence type="ECO:0000256" key="2">
    <source>
        <dbReference type="ARBA" id="ARBA00022737"/>
    </source>
</evidence>
<feature type="compositionally biased region" description="Low complexity" evidence="4">
    <location>
        <begin position="903"/>
        <end position="935"/>
    </location>
</feature>
<evidence type="ECO:0000313" key="6">
    <source>
        <dbReference type="Proteomes" id="UP000807025"/>
    </source>
</evidence>
<feature type="region of interest" description="Disordered" evidence="4">
    <location>
        <begin position="1"/>
        <end position="68"/>
    </location>
</feature>
<feature type="region of interest" description="Disordered" evidence="4">
    <location>
        <begin position="1248"/>
        <end position="1279"/>
    </location>
</feature>
<dbReference type="InterPro" id="IPR001680">
    <property type="entry name" value="WD40_rpt"/>
</dbReference>
<reference evidence="5" key="1">
    <citation type="submission" date="2020-11" db="EMBL/GenBank/DDBJ databases">
        <authorList>
            <consortium name="DOE Joint Genome Institute"/>
            <person name="Ahrendt S."/>
            <person name="Riley R."/>
            <person name="Andreopoulos W."/>
            <person name="Labutti K."/>
            <person name="Pangilinan J."/>
            <person name="Ruiz-Duenas F.J."/>
            <person name="Barrasa J.M."/>
            <person name="Sanchez-Garcia M."/>
            <person name="Camarero S."/>
            <person name="Miyauchi S."/>
            <person name="Serrano A."/>
            <person name="Linde D."/>
            <person name="Babiker R."/>
            <person name="Drula E."/>
            <person name="Ayuso-Fernandez I."/>
            <person name="Pacheco R."/>
            <person name="Padilla G."/>
            <person name="Ferreira P."/>
            <person name="Barriuso J."/>
            <person name="Kellner H."/>
            <person name="Castanera R."/>
            <person name="Alfaro M."/>
            <person name="Ramirez L."/>
            <person name="Pisabarro A.G."/>
            <person name="Kuo A."/>
            <person name="Tritt A."/>
            <person name="Lipzen A."/>
            <person name="He G."/>
            <person name="Yan M."/>
            <person name="Ng V."/>
            <person name="Cullen D."/>
            <person name="Martin F."/>
            <person name="Rosso M.-N."/>
            <person name="Henrissat B."/>
            <person name="Hibbett D."/>
            <person name="Martinez A.T."/>
            <person name="Grigoriev I.V."/>
        </authorList>
    </citation>
    <scope>NUCLEOTIDE SEQUENCE</scope>
    <source>
        <strain evidence="5">ATCC 90797</strain>
    </source>
</reference>
<gene>
    <name evidence="5" type="ORF">BDN71DRAFT_1451944</name>
</gene>
<sequence length="1279" mass="135556">MSATSIPKRVSLPAKQDSNKSSPAKSSGLPIRPHARVSSISMSTHSTAPVTAAASVSGTRRATTSGSINAHVGKTSASVSAVRSISFPSRTLSKPLPLSSIQKGSSSGDEVKNGAPIASGMMMGGVSGGNIGAAVVTPPRVRTSSSLNPTPPAPTLEPSVFNSKGATGTPPSSMRKKPLNHQPIAFLATPSPGSKDASHRSPGSTLSRARTTSVPFSLQSFVAKQGSTAEGGDVSGHASNQAVSLSPAFSFAGSTRRKAKAINGLESRLKPSLEDAFGVDEWDQGTLAHTVLGEGDEMDLDMDMEMITEGGEGAVDEEFMSHLQSLAALHSARITTLKRLLERAQASAAAQLHALQAEVQILKGRNGQTQNVAGSDYFSIGTVDGKDGRCVCGRRLQNGYWSGYRDASKADLQQDEEEEAFFSSQGAHGSSDPECAALLDAVSPAVNRMKAKKARGDIDETAVRQAVRALGRKGRNNLAHVVLDSLHPGDIPLQILLLERYAKSTFDILGSLGDELALRILVFVVEGDAFAFSAKTPSIPSSGAGPKGEESAKGGSQVNEKEYSGTDWVGAGEEGIWGGGRRRARVDLGRLRAGVRRLLGLESVSRKWQSLTHHPAIWRYLCFRISADDPVPLSLTLSERGRGDGKGGPKEGWEVLYRALHHRESNFLFGIPQRVRFLVGHTGFCTTLLLRGKRLISGSYDETIRFWDVETGEMKKCLQVKKPVSCIDWLLEEEVFVVGFHDVGRVHLYSSLTYTPLQQLSGHLNGIRAVALSSQTLVSAGADKALVCWDWRAGTKIVRFGQQTTVNVGVQLVGGSGKGDGERVVSVTIDGIVRVFAIDRREMISQFKLSELGGGDPVLGSKLWNVGRAPDNMLQWFAAKGSQITCATKAVIMHLQWQETADTASSASKGTAATPGTESLLSPASLTPTTPAASAKHGQLQRAPSALSTSTSKSRFKPRSSVPMAADNSFIDPNDIENMSVTTSTRQARSKTVPSLARSTSSISTPSRRISLNTSALGVNGNMPNIPKGRLSLNVPPRTPTTPHLSPTALRSATPLSASMAKPQTMLFGRAAVLTAPPKIVGIVETPDIAVGAVDPRKRRVVTATRFSSRSGADRRIFITTHQDRDKNRVADDDDDDSDNGSSDEEPTVSQKRGIPQLSDSHTPSPSVDIDTDVTPLTGAWAALAGEVGASGGIQGLLGPLPNKFSGLATPEKNPMSMQLSHEEVVVGCADGTIYVMNFMGYEYKKERTETARDDASSHGAEYSDEGDEGAASDGLSSG</sequence>
<feature type="region of interest" description="Disordered" evidence="4">
    <location>
        <begin position="1015"/>
        <end position="1034"/>
    </location>
</feature>
<feature type="compositionally biased region" description="Acidic residues" evidence="4">
    <location>
        <begin position="1132"/>
        <end position="1147"/>
    </location>
</feature>
<feature type="compositionally biased region" description="Low complexity" evidence="4">
    <location>
        <begin position="43"/>
        <end position="59"/>
    </location>
</feature>
<keyword evidence="2" id="KW-0677">Repeat</keyword>
<evidence type="ECO:0000313" key="5">
    <source>
        <dbReference type="EMBL" id="KAF9492154.1"/>
    </source>
</evidence>
<name>A0A9P5ZQL5_PLEER</name>
<dbReference type="Gene3D" id="2.130.10.10">
    <property type="entry name" value="YVTN repeat-like/Quinoprotein amine dehydrogenase"/>
    <property type="match status" value="1"/>
</dbReference>
<dbReference type="Gene3D" id="1.20.1280.50">
    <property type="match status" value="1"/>
</dbReference>
<dbReference type="OrthoDB" id="1065058at2759"/>
<comment type="caution">
    <text evidence="5">The sequence shown here is derived from an EMBL/GenBank/DDBJ whole genome shotgun (WGS) entry which is preliminary data.</text>
</comment>
<proteinExistence type="predicted"/>
<feature type="compositionally biased region" description="Polar residues" evidence="4">
    <location>
        <begin position="160"/>
        <end position="172"/>
    </location>
</feature>
<keyword evidence="6" id="KW-1185">Reference proteome</keyword>
<feature type="repeat" description="WD" evidence="3">
    <location>
        <begin position="678"/>
        <end position="717"/>
    </location>
</feature>
<feature type="compositionally biased region" description="Polar residues" evidence="4">
    <location>
        <begin position="201"/>
        <end position="212"/>
    </location>
</feature>
<dbReference type="SUPFAM" id="SSF50978">
    <property type="entry name" value="WD40 repeat-like"/>
    <property type="match status" value="1"/>
</dbReference>
<feature type="region of interest" description="Disordered" evidence="4">
    <location>
        <begin position="1118"/>
        <end position="1172"/>
    </location>
</feature>
<dbReference type="PROSITE" id="PS00678">
    <property type="entry name" value="WD_REPEATS_1"/>
    <property type="match status" value="1"/>
</dbReference>
<evidence type="ECO:0000256" key="3">
    <source>
        <dbReference type="PROSITE-ProRule" id="PRU00221"/>
    </source>
</evidence>
<keyword evidence="1 3" id="KW-0853">WD repeat</keyword>
<organism evidence="5 6">
    <name type="scientific">Pleurotus eryngii</name>
    <name type="common">Boletus of the steppes</name>
    <dbReference type="NCBI Taxonomy" id="5323"/>
    <lineage>
        <taxon>Eukaryota</taxon>
        <taxon>Fungi</taxon>
        <taxon>Dikarya</taxon>
        <taxon>Basidiomycota</taxon>
        <taxon>Agaricomycotina</taxon>
        <taxon>Agaricomycetes</taxon>
        <taxon>Agaricomycetidae</taxon>
        <taxon>Agaricales</taxon>
        <taxon>Pleurotineae</taxon>
        <taxon>Pleurotaceae</taxon>
        <taxon>Pleurotus</taxon>
    </lineage>
</organism>
<feature type="region of interest" description="Disordered" evidence="4">
    <location>
        <begin position="140"/>
        <end position="212"/>
    </location>
</feature>
<evidence type="ECO:0000256" key="4">
    <source>
        <dbReference type="SAM" id="MobiDB-lite"/>
    </source>
</evidence>
<dbReference type="SMART" id="SM00320">
    <property type="entry name" value="WD40"/>
    <property type="match status" value="4"/>
</dbReference>
<dbReference type="GO" id="GO:0009166">
    <property type="term" value="P:nucleotide catabolic process"/>
    <property type="evidence" value="ECO:0007669"/>
    <property type="project" value="TreeGrafter"/>
</dbReference>
<feature type="compositionally biased region" description="Low complexity" evidence="4">
    <location>
        <begin position="994"/>
        <end position="1007"/>
    </location>
</feature>
<feature type="compositionally biased region" description="Polar residues" evidence="4">
    <location>
        <begin position="977"/>
        <end position="993"/>
    </location>
</feature>
<dbReference type="Proteomes" id="UP000807025">
    <property type="component" value="Unassembled WGS sequence"/>
</dbReference>
<feature type="region of interest" description="Disordered" evidence="4">
    <location>
        <begin position="903"/>
        <end position="1007"/>
    </location>
</feature>
<feature type="compositionally biased region" description="Basic and acidic residues" evidence="4">
    <location>
        <begin position="1118"/>
        <end position="1131"/>
    </location>
</feature>